<dbReference type="EMBL" id="DF820463">
    <property type="protein sequence ID" value="GAK55338.1"/>
    <property type="molecule type" value="Genomic_DNA"/>
</dbReference>
<dbReference type="AlphaFoldDB" id="A0A0S6WAM3"/>
<dbReference type="Proteomes" id="UP000030661">
    <property type="component" value="Unassembled WGS sequence"/>
</dbReference>
<evidence type="ECO:0000313" key="3">
    <source>
        <dbReference type="Proteomes" id="UP000030661"/>
    </source>
</evidence>
<reference evidence="2" key="1">
    <citation type="journal article" date="2015" name="PeerJ">
        <title>First genomic representation of candidate bacterial phylum KSB3 points to enhanced environmental sensing as a trigger of wastewater bulking.</title>
        <authorList>
            <person name="Sekiguchi Y."/>
            <person name="Ohashi A."/>
            <person name="Parks D.H."/>
            <person name="Yamauchi T."/>
            <person name="Tyson G.W."/>
            <person name="Hugenholtz P."/>
        </authorList>
    </citation>
    <scope>NUCLEOTIDE SEQUENCE [LARGE SCALE GENOMIC DNA]</scope>
</reference>
<evidence type="ECO:0000313" key="2">
    <source>
        <dbReference type="EMBL" id="GAK55338.1"/>
    </source>
</evidence>
<protein>
    <recommendedName>
        <fullName evidence="1">DUF6917 domain-containing protein</fullName>
    </recommendedName>
</protein>
<feature type="domain" description="DUF6917" evidence="1">
    <location>
        <begin position="15"/>
        <end position="139"/>
    </location>
</feature>
<gene>
    <name evidence="2" type="ORF">U27_02170</name>
</gene>
<dbReference type="STRING" id="1499967.U27_02170"/>
<accession>A0A0S6WAM3</accession>
<dbReference type="HOGENOM" id="CLU_150479_0_0_0"/>
<name>A0A0S6WAM3_VECG1</name>
<sequence length="143" mass="16348">MDPYANKMFSKDPYYKKIDLVSHVVAILDATVEKRGLEIIQPPTRVVNKDEVHELILTDQTTLSEDRRVDRIAYLAFVCFENSGVLQRGDKLIFGDVEIGTILGFDEAHLPNHQNIVLHTNNLQTGREWGLNLHAQLVFHKPE</sequence>
<organism evidence="2">
    <name type="scientific">Vecturithrix granuli</name>
    <dbReference type="NCBI Taxonomy" id="1499967"/>
    <lineage>
        <taxon>Bacteria</taxon>
        <taxon>Candidatus Moduliflexota</taxon>
        <taxon>Candidatus Vecturitrichia</taxon>
        <taxon>Candidatus Vecturitrichales</taxon>
        <taxon>Candidatus Vecturitrichaceae</taxon>
        <taxon>Candidatus Vecturithrix</taxon>
    </lineage>
</organism>
<evidence type="ECO:0000259" key="1">
    <source>
        <dbReference type="Pfam" id="PF21891"/>
    </source>
</evidence>
<dbReference type="InterPro" id="IPR054210">
    <property type="entry name" value="DUF6917"/>
</dbReference>
<keyword evidence="3" id="KW-1185">Reference proteome</keyword>
<proteinExistence type="predicted"/>
<dbReference type="Pfam" id="PF21891">
    <property type="entry name" value="DUF6917"/>
    <property type="match status" value="1"/>
</dbReference>
<dbReference type="eggNOG" id="COG0673">
    <property type="taxonomic scope" value="Bacteria"/>
</dbReference>